<sequence length="59" mass="6748">MNKHADHVQQEMEMGDEAFGSQIEETWQETADWLLEGGLIEAVPSVEEIYVNLVDENNQ</sequence>
<protein>
    <recommendedName>
        <fullName evidence="3">ABC transporter substrate-binding protein</fullName>
    </recommendedName>
</protein>
<evidence type="ECO:0000313" key="1">
    <source>
        <dbReference type="EMBL" id="MDQ0338986.1"/>
    </source>
</evidence>
<evidence type="ECO:0000313" key="2">
    <source>
        <dbReference type="Proteomes" id="UP001232445"/>
    </source>
</evidence>
<dbReference type="EMBL" id="JAUSUQ010000005">
    <property type="protein sequence ID" value="MDQ0338986.1"/>
    <property type="molecule type" value="Genomic_DNA"/>
</dbReference>
<comment type="caution">
    <text evidence="1">The sequence shown here is derived from an EMBL/GenBank/DDBJ whole genome shotgun (WGS) entry which is preliminary data.</text>
</comment>
<proteinExistence type="predicted"/>
<reference evidence="1 2" key="1">
    <citation type="submission" date="2023-07" db="EMBL/GenBank/DDBJ databases">
        <title>Genomic Encyclopedia of Type Strains, Phase IV (KMG-IV): sequencing the most valuable type-strain genomes for metagenomic binning, comparative biology and taxonomic classification.</title>
        <authorList>
            <person name="Goeker M."/>
        </authorList>
    </citation>
    <scope>NUCLEOTIDE SEQUENCE [LARGE SCALE GENOMIC DNA]</scope>
    <source>
        <strain evidence="1 2">DSM 17740</strain>
    </source>
</reference>
<evidence type="ECO:0008006" key="3">
    <source>
        <dbReference type="Google" id="ProtNLM"/>
    </source>
</evidence>
<dbReference type="RefSeq" id="WP_307338224.1">
    <property type="nucleotide sequence ID" value="NZ_JAUSUQ010000005.1"/>
</dbReference>
<dbReference type="Proteomes" id="UP001232445">
    <property type="component" value="Unassembled WGS sequence"/>
</dbReference>
<name>A0ABU0CSW0_9BACI</name>
<keyword evidence="2" id="KW-1185">Reference proteome</keyword>
<dbReference type="Gene3D" id="3.40.190.10">
    <property type="entry name" value="Periplasmic binding protein-like II"/>
    <property type="match status" value="1"/>
</dbReference>
<accession>A0ABU0CSW0</accession>
<organism evidence="1 2">
    <name type="scientific">Caldalkalibacillus uzonensis</name>
    <dbReference type="NCBI Taxonomy" id="353224"/>
    <lineage>
        <taxon>Bacteria</taxon>
        <taxon>Bacillati</taxon>
        <taxon>Bacillota</taxon>
        <taxon>Bacilli</taxon>
        <taxon>Bacillales</taxon>
        <taxon>Bacillaceae</taxon>
        <taxon>Caldalkalibacillus</taxon>
    </lineage>
</organism>
<gene>
    <name evidence="1" type="ORF">J2S00_001772</name>
</gene>